<dbReference type="Pfam" id="PF03480">
    <property type="entry name" value="DctP"/>
    <property type="match status" value="1"/>
</dbReference>
<evidence type="ECO:0000256" key="3">
    <source>
        <dbReference type="ARBA" id="ARBA00022729"/>
    </source>
</evidence>
<dbReference type="InterPro" id="IPR018389">
    <property type="entry name" value="DctP_fam"/>
</dbReference>
<evidence type="ECO:0000256" key="2">
    <source>
        <dbReference type="ARBA" id="ARBA00022448"/>
    </source>
</evidence>
<accession>A0AAF0BLK0</accession>
<dbReference type="AlphaFoldDB" id="A0AAF0BLK0"/>
<dbReference type="KEGG" id="gso:PH603_07340"/>
<dbReference type="NCBIfam" id="NF037995">
    <property type="entry name" value="TRAP_S1"/>
    <property type="match status" value="1"/>
</dbReference>
<dbReference type="PANTHER" id="PTHR33376:SF7">
    <property type="entry name" value="C4-DICARBOXYLATE-BINDING PROTEIN DCTB"/>
    <property type="match status" value="1"/>
</dbReference>
<evidence type="ECO:0000256" key="1">
    <source>
        <dbReference type="ARBA" id="ARBA00009023"/>
    </source>
</evidence>
<proteinExistence type="inferred from homology"/>
<comment type="similarity">
    <text evidence="1">Belongs to the bacterial solute-binding protein 7 family.</text>
</comment>
<dbReference type="CDD" id="cd13603">
    <property type="entry name" value="PBP2_TRAP_Siap_TeaA_like"/>
    <property type="match status" value="1"/>
</dbReference>
<dbReference type="RefSeq" id="WP_289505407.1">
    <property type="nucleotide sequence ID" value="NZ_CP116805.1"/>
</dbReference>
<reference evidence="5" key="1">
    <citation type="submission" date="2023-01" db="EMBL/GenBank/DDBJ databases">
        <title>The genome sequence of Kordiimonadaceae bacterium 6D33.</title>
        <authorList>
            <person name="Liu Y."/>
        </authorList>
    </citation>
    <scope>NUCLEOTIDE SEQUENCE</scope>
    <source>
        <strain evidence="5">6D33</strain>
    </source>
</reference>
<dbReference type="Gene3D" id="3.40.190.170">
    <property type="entry name" value="Bacterial extracellular solute-binding protein, family 7"/>
    <property type="match status" value="1"/>
</dbReference>
<feature type="chain" id="PRO_5042072130" evidence="4">
    <location>
        <begin position="23"/>
        <end position="337"/>
    </location>
</feature>
<organism evidence="5 6">
    <name type="scientific">Gimibacter soli</name>
    <dbReference type="NCBI Taxonomy" id="3024400"/>
    <lineage>
        <taxon>Bacteria</taxon>
        <taxon>Pseudomonadati</taxon>
        <taxon>Pseudomonadota</taxon>
        <taxon>Alphaproteobacteria</taxon>
        <taxon>Kordiimonadales</taxon>
        <taxon>Temperatibacteraceae</taxon>
        <taxon>Gimibacter</taxon>
    </lineage>
</organism>
<evidence type="ECO:0000256" key="4">
    <source>
        <dbReference type="SAM" id="SignalP"/>
    </source>
</evidence>
<keyword evidence="2" id="KW-0813">Transport</keyword>
<dbReference type="PANTHER" id="PTHR33376">
    <property type="match status" value="1"/>
</dbReference>
<protein>
    <submittedName>
        <fullName evidence="5">TRAP transporter substrate-binding protein DctP</fullName>
    </submittedName>
</protein>
<dbReference type="EMBL" id="CP116805">
    <property type="protein sequence ID" value="WCL55574.1"/>
    <property type="molecule type" value="Genomic_DNA"/>
</dbReference>
<feature type="signal peptide" evidence="4">
    <location>
        <begin position="1"/>
        <end position="22"/>
    </location>
</feature>
<dbReference type="Proteomes" id="UP001217500">
    <property type="component" value="Chromosome"/>
</dbReference>
<sequence>MRGLLIALTAYTAFVVPGVAVADEPVKFALSTPTDLSGNGVYVWVDAFRKAFERTGREIRIYPNGSLGGDQERVDQMRLGLLEINVTNPDEISRHSPTYYGIAMPFLFQSYDHMDRFLEQTPFVTQVNSELAAAKQDFKFVDIAYTGAMVGLLTRKVPVRTVDDLKKIRLRFLSAPDLKLFAAWGVRGVQVSWGEVAQGLQTGMIDGYLNPPAVATMFGHGSVLDYFTDLRMGPSGRMIVVSTRWLESLTPEELAAFESAVVEARTANRNWNRHYIAKERDALARVGIDWVEPSGSERQTWKDRTVNFYDPKWYDPAKTEQVGRWIKDTAEGPNDSH</sequence>
<name>A0AAF0BLK0_9PROT</name>
<gene>
    <name evidence="5" type="primary">dctP</name>
    <name evidence="5" type="ORF">PH603_07340</name>
</gene>
<evidence type="ECO:0000313" key="5">
    <source>
        <dbReference type="EMBL" id="WCL55574.1"/>
    </source>
</evidence>
<evidence type="ECO:0000313" key="6">
    <source>
        <dbReference type="Proteomes" id="UP001217500"/>
    </source>
</evidence>
<dbReference type="GO" id="GO:0055085">
    <property type="term" value="P:transmembrane transport"/>
    <property type="evidence" value="ECO:0007669"/>
    <property type="project" value="InterPro"/>
</dbReference>
<keyword evidence="3 4" id="KW-0732">Signal</keyword>
<keyword evidence="6" id="KW-1185">Reference proteome</keyword>
<dbReference type="InterPro" id="IPR038404">
    <property type="entry name" value="TRAP_DctP_sf"/>
</dbReference>